<dbReference type="EMBL" id="FTNZ01000004">
    <property type="protein sequence ID" value="SIS34739.1"/>
    <property type="molecule type" value="Genomic_DNA"/>
</dbReference>
<protein>
    <submittedName>
        <fullName evidence="2">Uncharacterized protein</fullName>
    </submittedName>
</protein>
<keyword evidence="1" id="KW-1133">Transmembrane helix</keyword>
<keyword evidence="1" id="KW-0812">Transmembrane</keyword>
<dbReference type="AlphaFoldDB" id="A0A1N7ICE3"/>
<organism evidence="2 3">
    <name type="scientific">Chryseobacterium joostei</name>
    <dbReference type="NCBI Taxonomy" id="112234"/>
    <lineage>
        <taxon>Bacteria</taxon>
        <taxon>Pseudomonadati</taxon>
        <taxon>Bacteroidota</taxon>
        <taxon>Flavobacteriia</taxon>
        <taxon>Flavobacteriales</taxon>
        <taxon>Weeksellaceae</taxon>
        <taxon>Chryseobacterium group</taxon>
        <taxon>Chryseobacterium</taxon>
    </lineage>
</organism>
<evidence type="ECO:0000313" key="3">
    <source>
        <dbReference type="Proteomes" id="UP000186106"/>
    </source>
</evidence>
<evidence type="ECO:0000313" key="2">
    <source>
        <dbReference type="EMBL" id="SIS34739.1"/>
    </source>
</evidence>
<accession>A0A1N7ICE3</accession>
<sequence>MLYGLIKVAFVSSLCGINFILHEIMVLYSSKKLYKYTSNQIVIPVFTFKLLT</sequence>
<evidence type="ECO:0000256" key="1">
    <source>
        <dbReference type="SAM" id="Phobius"/>
    </source>
</evidence>
<keyword evidence="1" id="KW-0472">Membrane</keyword>
<reference evidence="2 3" key="1">
    <citation type="submission" date="2017-01" db="EMBL/GenBank/DDBJ databases">
        <authorList>
            <person name="Mah S.A."/>
            <person name="Swanson W.J."/>
            <person name="Moy G.W."/>
            <person name="Vacquier V.D."/>
        </authorList>
    </citation>
    <scope>NUCLEOTIDE SEQUENCE [LARGE SCALE GENOMIC DNA]</scope>
    <source>
        <strain evidence="2 3">DSM 16927</strain>
    </source>
</reference>
<feature type="transmembrane region" description="Helical" evidence="1">
    <location>
        <begin position="6"/>
        <end position="28"/>
    </location>
</feature>
<gene>
    <name evidence="2" type="ORF">SAMN05421768_10493</name>
</gene>
<dbReference type="STRING" id="112234.SAMN05421768_10493"/>
<name>A0A1N7ICE3_9FLAO</name>
<dbReference type="Proteomes" id="UP000186106">
    <property type="component" value="Unassembled WGS sequence"/>
</dbReference>
<proteinExistence type="predicted"/>